<evidence type="ECO:0000256" key="2">
    <source>
        <dbReference type="ARBA" id="ARBA00023125"/>
    </source>
</evidence>
<keyword evidence="2" id="KW-0238">DNA-binding</keyword>
<dbReference type="SMART" id="SM00418">
    <property type="entry name" value="HTH_ARSR"/>
    <property type="match status" value="1"/>
</dbReference>
<feature type="domain" description="HTH arsR-type" evidence="4">
    <location>
        <begin position="1"/>
        <end position="90"/>
    </location>
</feature>
<dbReference type="SUPFAM" id="SSF46785">
    <property type="entry name" value="Winged helix' DNA-binding domain"/>
    <property type="match status" value="1"/>
</dbReference>
<dbReference type="GO" id="GO:0003677">
    <property type="term" value="F:DNA binding"/>
    <property type="evidence" value="ECO:0007669"/>
    <property type="project" value="UniProtKB-KW"/>
</dbReference>
<keyword evidence="1" id="KW-0805">Transcription regulation</keyword>
<name>A0A1X7GEB9_9BACL</name>
<gene>
    <name evidence="5" type="ORF">SAMN05661091_0442</name>
</gene>
<keyword evidence="3" id="KW-0804">Transcription</keyword>
<evidence type="ECO:0000313" key="6">
    <source>
        <dbReference type="Proteomes" id="UP000192940"/>
    </source>
</evidence>
<evidence type="ECO:0000259" key="4">
    <source>
        <dbReference type="PROSITE" id="PS50987"/>
    </source>
</evidence>
<dbReference type="InterPro" id="IPR011991">
    <property type="entry name" value="ArsR-like_HTH"/>
</dbReference>
<dbReference type="NCBIfam" id="NF033788">
    <property type="entry name" value="HTH_metalloreg"/>
    <property type="match status" value="1"/>
</dbReference>
<proteinExistence type="predicted"/>
<evidence type="ECO:0000256" key="1">
    <source>
        <dbReference type="ARBA" id="ARBA00023015"/>
    </source>
</evidence>
<dbReference type="PROSITE" id="PS50987">
    <property type="entry name" value="HTH_ARSR_2"/>
    <property type="match status" value="1"/>
</dbReference>
<evidence type="ECO:0000313" key="5">
    <source>
        <dbReference type="EMBL" id="SMF68418.1"/>
    </source>
</evidence>
<dbReference type="Pfam" id="PF01022">
    <property type="entry name" value="HTH_5"/>
    <property type="match status" value="1"/>
</dbReference>
<dbReference type="PRINTS" id="PR00778">
    <property type="entry name" value="HTHARSR"/>
</dbReference>
<organism evidence="5 6">
    <name type="scientific">Paenibacillus uliginis N3/975</name>
    <dbReference type="NCBI Taxonomy" id="1313296"/>
    <lineage>
        <taxon>Bacteria</taxon>
        <taxon>Bacillati</taxon>
        <taxon>Bacillota</taxon>
        <taxon>Bacilli</taxon>
        <taxon>Bacillales</taxon>
        <taxon>Paenibacillaceae</taxon>
        <taxon>Paenibacillus</taxon>
    </lineage>
</organism>
<accession>A0A1X7GEB9</accession>
<dbReference type="InterPro" id="IPR051081">
    <property type="entry name" value="HTH_MetalResp_TranReg"/>
</dbReference>
<dbReference type="CDD" id="cd00090">
    <property type="entry name" value="HTH_ARSR"/>
    <property type="match status" value="1"/>
</dbReference>
<dbReference type="GO" id="GO:0003700">
    <property type="term" value="F:DNA-binding transcription factor activity"/>
    <property type="evidence" value="ECO:0007669"/>
    <property type="project" value="InterPro"/>
</dbReference>
<dbReference type="PANTHER" id="PTHR33154">
    <property type="entry name" value="TRANSCRIPTIONAL REGULATOR, ARSR FAMILY"/>
    <property type="match status" value="1"/>
</dbReference>
<dbReference type="InterPro" id="IPR036388">
    <property type="entry name" value="WH-like_DNA-bd_sf"/>
</dbReference>
<reference evidence="5 6" key="1">
    <citation type="submission" date="2017-04" db="EMBL/GenBank/DDBJ databases">
        <authorList>
            <person name="Afonso C.L."/>
            <person name="Miller P.J."/>
            <person name="Scott M.A."/>
            <person name="Spackman E."/>
            <person name="Goraichik I."/>
            <person name="Dimitrov K.M."/>
            <person name="Suarez D.L."/>
            <person name="Swayne D.E."/>
        </authorList>
    </citation>
    <scope>NUCLEOTIDE SEQUENCE [LARGE SCALE GENOMIC DNA]</scope>
    <source>
        <strain evidence="5 6">N3/975</strain>
    </source>
</reference>
<dbReference type="InterPro" id="IPR036390">
    <property type="entry name" value="WH_DNA-bd_sf"/>
</dbReference>
<dbReference type="InterPro" id="IPR001845">
    <property type="entry name" value="HTH_ArsR_DNA-bd_dom"/>
</dbReference>
<dbReference type="EMBL" id="LT840184">
    <property type="protein sequence ID" value="SMF68418.1"/>
    <property type="molecule type" value="Genomic_DNA"/>
</dbReference>
<sequence>MTDIYRAVSDPVRRRILKIVAHQEKTQSEIVKEFIISQPAVKKHLAILLEEELILERREGKYCYYRLNTPIFQHHYQRLQHELGLILENKLNDLKHYLEEDM</sequence>
<keyword evidence="6" id="KW-1185">Reference proteome</keyword>
<dbReference type="Proteomes" id="UP000192940">
    <property type="component" value="Chromosome I"/>
</dbReference>
<evidence type="ECO:0000256" key="3">
    <source>
        <dbReference type="ARBA" id="ARBA00023163"/>
    </source>
</evidence>
<dbReference type="STRING" id="1313296.SAMN05661091_0442"/>
<dbReference type="AlphaFoldDB" id="A0A1X7GEB9"/>
<protein>
    <submittedName>
        <fullName evidence="5">Transcriptional regulator, ArsR family</fullName>
    </submittedName>
</protein>
<dbReference type="Gene3D" id="1.10.10.10">
    <property type="entry name" value="Winged helix-like DNA-binding domain superfamily/Winged helix DNA-binding domain"/>
    <property type="match status" value="1"/>
</dbReference>
<dbReference type="RefSeq" id="WP_208917568.1">
    <property type="nucleotide sequence ID" value="NZ_LT840184.1"/>
</dbReference>
<dbReference type="PANTHER" id="PTHR33154:SF33">
    <property type="entry name" value="TRANSCRIPTIONAL REPRESSOR SDPR"/>
    <property type="match status" value="1"/>
</dbReference>